<reference evidence="3" key="1">
    <citation type="submission" date="2022-11" db="EMBL/GenBank/DDBJ databases">
        <authorList>
            <person name="Petersen C."/>
        </authorList>
    </citation>
    <scope>NUCLEOTIDE SEQUENCE</scope>
    <source>
        <strain evidence="3">IBT 22155</strain>
    </source>
</reference>
<proteinExistence type="predicted"/>
<dbReference type="Pfam" id="PF01070">
    <property type="entry name" value="FMN_dh"/>
    <property type="match status" value="1"/>
</dbReference>
<dbReference type="InterPro" id="IPR000262">
    <property type="entry name" value="FMN-dep_DH"/>
</dbReference>
<feature type="domain" description="FMN-dependent dehydrogenase" evidence="2">
    <location>
        <begin position="13"/>
        <end position="56"/>
    </location>
</feature>
<dbReference type="RefSeq" id="XP_056520801.1">
    <property type="nucleotide sequence ID" value="XM_056667205.1"/>
</dbReference>
<keyword evidence="4" id="KW-1185">Reference proteome</keyword>
<evidence type="ECO:0000313" key="3">
    <source>
        <dbReference type="EMBL" id="KAJ5130422.1"/>
    </source>
</evidence>
<dbReference type="InterPro" id="IPR013785">
    <property type="entry name" value="Aldolase_TIM"/>
</dbReference>
<dbReference type="GeneID" id="81406375"/>
<name>A0A9W9GUR8_9EURO</name>
<comment type="caution">
    <text evidence="3">The sequence shown here is derived from an EMBL/GenBank/DDBJ whole genome shotgun (WGS) entry which is preliminary data.</text>
</comment>
<sequence>MLLILVVQPWWSGGRQLDEAPATIDVLPRFLRPACVKAARGSSESMDVDGGIRSGVTGDL</sequence>
<comment type="cofactor">
    <cofactor evidence="1">
        <name>FMN</name>
        <dbReference type="ChEBI" id="CHEBI:58210"/>
    </cofactor>
</comment>
<dbReference type="Proteomes" id="UP001149079">
    <property type="component" value="Unassembled WGS sequence"/>
</dbReference>
<evidence type="ECO:0000313" key="4">
    <source>
        <dbReference type="Proteomes" id="UP001149079"/>
    </source>
</evidence>
<gene>
    <name evidence="3" type="ORF">N7515_006461</name>
</gene>
<dbReference type="EMBL" id="JAPQKL010000005">
    <property type="protein sequence ID" value="KAJ5130422.1"/>
    <property type="molecule type" value="Genomic_DNA"/>
</dbReference>
<organism evidence="3 4">
    <name type="scientific">Penicillium bovifimosum</name>
    <dbReference type="NCBI Taxonomy" id="126998"/>
    <lineage>
        <taxon>Eukaryota</taxon>
        <taxon>Fungi</taxon>
        <taxon>Dikarya</taxon>
        <taxon>Ascomycota</taxon>
        <taxon>Pezizomycotina</taxon>
        <taxon>Eurotiomycetes</taxon>
        <taxon>Eurotiomycetidae</taxon>
        <taxon>Eurotiales</taxon>
        <taxon>Aspergillaceae</taxon>
        <taxon>Penicillium</taxon>
    </lineage>
</organism>
<protein>
    <submittedName>
        <fullName evidence="3">Aldolase-type TIM barrel</fullName>
    </submittedName>
</protein>
<evidence type="ECO:0000256" key="1">
    <source>
        <dbReference type="ARBA" id="ARBA00001917"/>
    </source>
</evidence>
<dbReference type="GO" id="GO:0016491">
    <property type="term" value="F:oxidoreductase activity"/>
    <property type="evidence" value="ECO:0007669"/>
    <property type="project" value="InterPro"/>
</dbReference>
<evidence type="ECO:0000259" key="2">
    <source>
        <dbReference type="Pfam" id="PF01070"/>
    </source>
</evidence>
<dbReference type="AlphaFoldDB" id="A0A9W9GUR8"/>
<reference evidence="3" key="2">
    <citation type="journal article" date="2023" name="IMA Fungus">
        <title>Comparative genomic study of the Penicillium genus elucidates a diverse pangenome and 15 lateral gene transfer events.</title>
        <authorList>
            <person name="Petersen C."/>
            <person name="Sorensen T."/>
            <person name="Nielsen M.R."/>
            <person name="Sondergaard T.E."/>
            <person name="Sorensen J.L."/>
            <person name="Fitzpatrick D.A."/>
            <person name="Frisvad J.C."/>
            <person name="Nielsen K.L."/>
        </authorList>
    </citation>
    <scope>NUCLEOTIDE SEQUENCE</scope>
    <source>
        <strain evidence="3">IBT 22155</strain>
    </source>
</reference>
<accession>A0A9W9GUR8</accession>
<dbReference type="Gene3D" id="3.20.20.70">
    <property type="entry name" value="Aldolase class I"/>
    <property type="match status" value="1"/>
</dbReference>